<proteinExistence type="predicted"/>
<dbReference type="RefSeq" id="WP_058739521.1">
    <property type="nucleotide sequence ID" value="NZ_CP011266.1"/>
</dbReference>
<evidence type="ECO:0008006" key="3">
    <source>
        <dbReference type="Google" id="ProtNLM"/>
    </source>
</evidence>
<name>A0A0U3DMV9_9EURY</name>
<dbReference type="Pfam" id="PF19614">
    <property type="entry name" value="DUF6119"/>
    <property type="match status" value="1"/>
</dbReference>
<evidence type="ECO:0000313" key="2">
    <source>
        <dbReference type="Proteomes" id="UP000067738"/>
    </source>
</evidence>
<evidence type="ECO:0000313" key="1">
    <source>
        <dbReference type="EMBL" id="ALT69286.1"/>
    </source>
</evidence>
<dbReference type="KEGG" id="mmil:sm9_1508"/>
<dbReference type="InterPro" id="IPR026487">
    <property type="entry name" value="CHP04141"/>
</dbReference>
<dbReference type="EMBL" id="CP011266">
    <property type="protein sequence ID" value="ALT69286.1"/>
    <property type="molecule type" value="Genomic_DNA"/>
</dbReference>
<reference evidence="1 2" key="1">
    <citation type="submission" date="2015-04" db="EMBL/GenBank/DDBJ databases">
        <title>The complete genome sequence of the rumen methanogen Methanobrevibacter millerae SM9.</title>
        <authorList>
            <person name="Leahy S.C."/>
            <person name="Kelly W.J."/>
            <person name="Pacheco D.M."/>
            <person name="Li D."/>
            <person name="Altermann E."/>
            <person name="Attwood G.T."/>
        </authorList>
    </citation>
    <scope>NUCLEOTIDE SEQUENCE [LARGE SCALE GENOMIC DNA]</scope>
    <source>
        <strain evidence="1 2">SM9</strain>
    </source>
</reference>
<dbReference type="AlphaFoldDB" id="A0A0U3DMV9"/>
<sequence>MSKKPTNKFKIYMIKEEYSIDGIIDDIKNKLREKEINFDTINKNSYKGIIYSNESDPSWIKCIHELMTESLKKKYQKNNNMSYVLLKESSNKTVYAISGGQGYHHLKGYYEKNYGLNLIPKLINNTDSVVRNIIENRLYDNQIYNHRVNRRATSLNVESDFTNLYKELGLVLDAKILTELGLIDNEHFNDDLEHIRFTNKDFVFVEKSLTFENLEYVFDWLDSVNENRPNFELNSFIEVSGAENHKPSELLELLISSILDDTNSNYDIEIVGEQIVNYLNNDFYLIRCDELNLNLEDDDPIQWKTIENYLNENELFNKESLNALFKNTIINTSQNGEETLNSALLNCLDCRLYDSKTRKDYFLLDGKWFYLSYTFNELITNKFQEIYNNSRRISEFLQKKYPQLLTNWDKITKKNENNYNNSFEKDDDIIVGHTLKPDYLEITDLMIYDETENKLFLICLKNKFDYGGCRDVYGQIEGSYYYLKNKLLTTDEKINSYYDSLKNKNKNKIPITKNEFRHILHERNIVYIAGFIKDFKENPTVPTKIITNNTFNLLKKSEFEFYLMDFNYD</sequence>
<dbReference type="NCBIfam" id="TIGR04141">
    <property type="entry name" value="TIGR04141 family sporadically distributed protein"/>
    <property type="match status" value="1"/>
</dbReference>
<dbReference type="GeneID" id="26736448"/>
<organism evidence="1 2">
    <name type="scientific">Methanobrevibacter millerae</name>
    <dbReference type="NCBI Taxonomy" id="230361"/>
    <lineage>
        <taxon>Archaea</taxon>
        <taxon>Methanobacteriati</taxon>
        <taxon>Methanobacteriota</taxon>
        <taxon>Methanomada group</taxon>
        <taxon>Methanobacteria</taxon>
        <taxon>Methanobacteriales</taxon>
        <taxon>Methanobacteriaceae</taxon>
        <taxon>Methanobrevibacter</taxon>
    </lineage>
</organism>
<dbReference type="PATRIC" id="fig|230361.4.peg.1556"/>
<accession>A0A0U3DMV9</accession>
<keyword evidence="2" id="KW-1185">Reference proteome</keyword>
<gene>
    <name evidence="1" type="ORF">sm9_1508</name>
</gene>
<dbReference type="Proteomes" id="UP000067738">
    <property type="component" value="Chromosome"/>
</dbReference>
<protein>
    <recommendedName>
        <fullName evidence="3">Sporadically distributed protein, TIGR04141 family</fullName>
    </recommendedName>
</protein>